<accession>A4BTS0</accession>
<evidence type="ECO:0000313" key="15">
    <source>
        <dbReference type="Proteomes" id="UP000003374"/>
    </source>
</evidence>
<dbReference type="HOGENOM" id="CLU_009422_4_0_6"/>
<keyword evidence="1 11" id="KW-0698">rRNA processing</keyword>
<dbReference type="GO" id="GO:0008650">
    <property type="term" value="F:rRNA (uridine-2'-O-)-methyltransferase activity"/>
    <property type="evidence" value="ECO:0007669"/>
    <property type="project" value="UniProtKB-UniRule"/>
</dbReference>
<evidence type="ECO:0000256" key="9">
    <source>
        <dbReference type="ARBA" id="ARBA00042745"/>
    </source>
</evidence>
<dbReference type="HAMAP" id="MF_01547">
    <property type="entry name" value="RNA_methyltr_E"/>
    <property type="match status" value="1"/>
</dbReference>
<dbReference type="EC" id="2.1.1.166" evidence="6 11"/>
<name>A4BTS0_9GAMM</name>
<organism evidence="14 15">
    <name type="scientific">Nitrococcus mobilis Nb-231</name>
    <dbReference type="NCBI Taxonomy" id="314278"/>
    <lineage>
        <taxon>Bacteria</taxon>
        <taxon>Pseudomonadati</taxon>
        <taxon>Pseudomonadota</taxon>
        <taxon>Gammaproteobacteria</taxon>
        <taxon>Chromatiales</taxon>
        <taxon>Ectothiorhodospiraceae</taxon>
        <taxon>Nitrococcus</taxon>
    </lineage>
</organism>
<protein>
    <recommendedName>
        <fullName evidence="7 11">Ribosomal RNA large subunit methyltransferase E</fullName>
        <ecNumber evidence="6 11">2.1.1.166</ecNumber>
    </recommendedName>
    <alternativeName>
        <fullName evidence="9 11">23S rRNA Um2552 methyltransferase</fullName>
    </alternativeName>
    <alternativeName>
        <fullName evidence="8 11">rRNA (uridine-2'-O-)-methyltransferase</fullName>
    </alternativeName>
</protein>
<comment type="function">
    <text evidence="5 11">Specifically methylates the uridine in position 2552 of 23S rRNA at the 2'-O position of the ribose in the fully assembled 50S ribosomal subunit.</text>
</comment>
<comment type="similarity">
    <text evidence="11">Belongs to the class I-like SAM-binding methyltransferase superfamily. RNA methyltransferase RlmE family.</text>
</comment>
<evidence type="ECO:0000256" key="3">
    <source>
        <dbReference type="ARBA" id="ARBA00022679"/>
    </source>
</evidence>
<evidence type="ECO:0000256" key="12">
    <source>
        <dbReference type="PIRSR" id="PIRSR005461-1"/>
    </source>
</evidence>
<dbReference type="PANTHER" id="PTHR10920">
    <property type="entry name" value="RIBOSOMAL RNA METHYLTRANSFERASE"/>
    <property type="match status" value="1"/>
</dbReference>
<evidence type="ECO:0000256" key="11">
    <source>
        <dbReference type="HAMAP-Rule" id="MF_01547"/>
    </source>
</evidence>
<evidence type="ECO:0000256" key="5">
    <source>
        <dbReference type="ARBA" id="ARBA00037569"/>
    </source>
</evidence>
<feature type="binding site" evidence="11">
    <location>
        <position position="61"/>
    </location>
    <ligand>
        <name>S-adenosyl-L-methionine</name>
        <dbReference type="ChEBI" id="CHEBI:59789"/>
    </ligand>
</feature>
<evidence type="ECO:0000256" key="1">
    <source>
        <dbReference type="ARBA" id="ARBA00022552"/>
    </source>
</evidence>
<evidence type="ECO:0000256" key="8">
    <source>
        <dbReference type="ARBA" id="ARBA00041995"/>
    </source>
</evidence>
<comment type="subcellular location">
    <subcellularLocation>
        <location evidence="11">Cytoplasm</location>
    </subcellularLocation>
</comment>
<feature type="domain" description="Ribosomal RNA methyltransferase FtsJ" evidence="13">
    <location>
        <begin position="9"/>
        <end position="183"/>
    </location>
</feature>
<dbReference type="STRING" id="314278.NB231_03877"/>
<feature type="active site" description="Proton acceptor" evidence="11 12">
    <location>
        <position position="142"/>
    </location>
</feature>
<reference evidence="14 15" key="1">
    <citation type="submission" date="2006-02" db="EMBL/GenBank/DDBJ databases">
        <authorList>
            <person name="Waterbury J."/>
            <person name="Ferriera S."/>
            <person name="Johnson J."/>
            <person name="Kravitz S."/>
            <person name="Halpern A."/>
            <person name="Remington K."/>
            <person name="Beeson K."/>
            <person name="Tran B."/>
            <person name="Rogers Y.-H."/>
            <person name="Friedman R."/>
            <person name="Venter J.C."/>
        </authorList>
    </citation>
    <scope>NUCLEOTIDE SEQUENCE [LARGE SCALE GENOMIC DNA]</scope>
    <source>
        <strain evidence="14 15">Nb-231</strain>
    </source>
</reference>
<evidence type="ECO:0000256" key="4">
    <source>
        <dbReference type="ARBA" id="ARBA00022691"/>
    </source>
</evidence>
<proteinExistence type="inferred from homology"/>
<comment type="caution">
    <text evidence="14">The sequence shown here is derived from an EMBL/GenBank/DDBJ whole genome shotgun (WGS) entry which is preliminary data.</text>
</comment>
<evidence type="ECO:0000256" key="7">
    <source>
        <dbReference type="ARBA" id="ARBA00041129"/>
    </source>
</evidence>
<gene>
    <name evidence="11" type="primary">rlmE</name>
    <name evidence="11" type="synonym">ftsJ</name>
    <name evidence="11" type="synonym">rrmJ</name>
    <name evidence="14" type="ORF">NB231_03877</name>
</gene>
<dbReference type="EMBL" id="AAOF01000015">
    <property type="protein sequence ID" value="EAR20884.1"/>
    <property type="molecule type" value="Genomic_DNA"/>
</dbReference>
<keyword evidence="2 11" id="KW-0489">Methyltransferase</keyword>
<evidence type="ECO:0000256" key="6">
    <source>
        <dbReference type="ARBA" id="ARBA00038861"/>
    </source>
</evidence>
<dbReference type="GO" id="GO:0005737">
    <property type="term" value="C:cytoplasm"/>
    <property type="evidence" value="ECO:0007669"/>
    <property type="project" value="UniProtKB-SubCell"/>
</dbReference>
<feature type="binding site" evidence="11">
    <location>
        <position position="102"/>
    </location>
    <ligand>
        <name>S-adenosyl-L-methionine</name>
        <dbReference type="ChEBI" id="CHEBI:59789"/>
    </ligand>
</feature>
<dbReference type="InterPro" id="IPR015507">
    <property type="entry name" value="rRNA-MeTfrase_E"/>
</dbReference>
<dbReference type="InterPro" id="IPR029063">
    <property type="entry name" value="SAM-dependent_MTases_sf"/>
</dbReference>
<sequence length="190" mass="21325">MRAAHKQGYRSRAVYKLLEIDQRDRLLHRGMTVIDLGAAPGSWSQYCVERLGATGRVIALDILPMQPLPGVEVLQADFRDAKTLTELINRVEGRPVHLVLSDMAPNISGVTAIDQPRAMRLAEEALELACQVLVGNGSFLIKGFQGEGFDDYLQRLRECFRKVVIRKPKASRERSREVYLLARHAVCSKV</sequence>
<dbReference type="Pfam" id="PF01728">
    <property type="entry name" value="FtsJ"/>
    <property type="match status" value="1"/>
</dbReference>
<evidence type="ECO:0000313" key="14">
    <source>
        <dbReference type="EMBL" id="EAR20884.1"/>
    </source>
</evidence>
<dbReference type="Gene3D" id="3.40.50.150">
    <property type="entry name" value="Vaccinia Virus protein VP39"/>
    <property type="match status" value="1"/>
</dbReference>
<dbReference type="FunFam" id="3.40.50.150:FF:000005">
    <property type="entry name" value="Ribosomal RNA large subunit methyltransferase E"/>
    <property type="match status" value="1"/>
</dbReference>
<evidence type="ECO:0000259" key="13">
    <source>
        <dbReference type="Pfam" id="PF01728"/>
    </source>
</evidence>
<dbReference type="eggNOG" id="COG0293">
    <property type="taxonomic scope" value="Bacteria"/>
</dbReference>
<feature type="binding site" evidence="11">
    <location>
        <position position="43"/>
    </location>
    <ligand>
        <name>S-adenosyl-L-methionine</name>
        <dbReference type="ChEBI" id="CHEBI:59789"/>
    </ligand>
</feature>
<evidence type="ECO:0000256" key="10">
    <source>
        <dbReference type="ARBA" id="ARBA00048970"/>
    </source>
</evidence>
<dbReference type="AlphaFoldDB" id="A4BTS0"/>
<dbReference type="PIRSF" id="PIRSF005461">
    <property type="entry name" value="23S_rRNA_mtase"/>
    <property type="match status" value="1"/>
</dbReference>
<keyword evidence="11" id="KW-0963">Cytoplasm</keyword>
<feature type="binding site" evidence="11">
    <location>
        <position position="77"/>
    </location>
    <ligand>
        <name>S-adenosyl-L-methionine</name>
        <dbReference type="ChEBI" id="CHEBI:59789"/>
    </ligand>
</feature>
<feature type="binding site" evidence="11">
    <location>
        <position position="41"/>
    </location>
    <ligand>
        <name>S-adenosyl-L-methionine</name>
        <dbReference type="ChEBI" id="CHEBI:59789"/>
    </ligand>
</feature>
<keyword evidence="3 11" id="KW-0808">Transferase</keyword>
<dbReference type="InterPro" id="IPR002877">
    <property type="entry name" value="RNA_MeTrfase_FtsJ_dom"/>
</dbReference>
<evidence type="ECO:0000256" key="2">
    <source>
        <dbReference type="ARBA" id="ARBA00022603"/>
    </source>
</evidence>
<dbReference type="Proteomes" id="UP000003374">
    <property type="component" value="Unassembled WGS sequence"/>
</dbReference>
<dbReference type="SUPFAM" id="SSF53335">
    <property type="entry name" value="S-adenosyl-L-methionine-dependent methyltransferases"/>
    <property type="match status" value="1"/>
</dbReference>
<keyword evidence="4 11" id="KW-0949">S-adenosyl-L-methionine</keyword>
<dbReference type="PANTHER" id="PTHR10920:SF18">
    <property type="entry name" value="RRNA METHYLTRANSFERASE 2, MITOCHONDRIAL"/>
    <property type="match status" value="1"/>
</dbReference>
<comment type="catalytic activity">
    <reaction evidence="10 11">
        <text>uridine(2552) in 23S rRNA + S-adenosyl-L-methionine = 2'-O-methyluridine(2552) in 23S rRNA + S-adenosyl-L-homocysteine + H(+)</text>
        <dbReference type="Rhea" id="RHEA:42720"/>
        <dbReference type="Rhea" id="RHEA-COMP:10202"/>
        <dbReference type="Rhea" id="RHEA-COMP:10203"/>
        <dbReference type="ChEBI" id="CHEBI:15378"/>
        <dbReference type="ChEBI" id="CHEBI:57856"/>
        <dbReference type="ChEBI" id="CHEBI:59789"/>
        <dbReference type="ChEBI" id="CHEBI:65315"/>
        <dbReference type="ChEBI" id="CHEBI:74478"/>
        <dbReference type="EC" id="2.1.1.166"/>
    </reaction>
</comment>
<keyword evidence="15" id="KW-1185">Reference proteome</keyword>
<dbReference type="InterPro" id="IPR050082">
    <property type="entry name" value="RNA_methyltr_RlmE"/>
</dbReference>